<evidence type="ECO:0000259" key="26">
    <source>
        <dbReference type="PROSITE" id="PS51462"/>
    </source>
</evidence>
<evidence type="ECO:0000256" key="11">
    <source>
        <dbReference type="ARBA" id="ARBA00024459"/>
    </source>
</evidence>
<evidence type="ECO:0000313" key="28">
    <source>
        <dbReference type="Proteomes" id="UP000177310"/>
    </source>
</evidence>
<evidence type="ECO:0000256" key="7">
    <source>
        <dbReference type="ARBA" id="ARBA00022801"/>
    </source>
</evidence>
<accession>A0A1G1YCC6</accession>
<feature type="domain" description="Nudix hydrolase" evidence="26">
    <location>
        <begin position="1"/>
        <end position="127"/>
    </location>
</feature>
<dbReference type="InterPro" id="IPR020084">
    <property type="entry name" value="NUDIX_hydrolase_CS"/>
</dbReference>
<dbReference type="PANTHER" id="PTHR43758">
    <property type="entry name" value="7,8-DIHYDRO-8-OXOGUANINE TRIPHOSPHATASE"/>
    <property type="match status" value="1"/>
</dbReference>
<evidence type="ECO:0000256" key="18">
    <source>
        <dbReference type="ARBA" id="ARBA00030682"/>
    </source>
</evidence>
<comment type="similarity">
    <text evidence="3 25">Belongs to the Nudix hydrolase family.</text>
</comment>
<evidence type="ECO:0000256" key="17">
    <source>
        <dbReference type="ARBA" id="ARBA00030634"/>
    </source>
</evidence>
<evidence type="ECO:0000256" key="19">
    <source>
        <dbReference type="ARBA" id="ARBA00031927"/>
    </source>
</evidence>
<evidence type="ECO:0000256" key="3">
    <source>
        <dbReference type="ARBA" id="ARBA00005582"/>
    </source>
</evidence>
<evidence type="ECO:0000256" key="21">
    <source>
        <dbReference type="ARBA" id="ARBA00048002"/>
    </source>
</evidence>
<dbReference type="GO" id="GO:0046872">
    <property type="term" value="F:metal ion binding"/>
    <property type="evidence" value="ECO:0007669"/>
    <property type="project" value="UniProtKB-KW"/>
</dbReference>
<evidence type="ECO:0000256" key="13">
    <source>
        <dbReference type="ARBA" id="ARBA00024596"/>
    </source>
</evidence>
<dbReference type="PANTHER" id="PTHR43758:SF2">
    <property type="entry name" value="OXIDIZED PURINE NUCLEOSIDE TRIPHOSPHATE HYDROLASE"/>
    <property type="match status" value="1"/>
</dbReference>
<evidence type="ECO:0000256" key="25">
    <source>
        <dbReference type="RuleBase" id="RU003476"/>
    </source>
</evidence>
<dbReference type="Proteomes" id="UP000177310">
    <property type="component" value="Unassembled WGS sequence"/>
</dbReference>
<dbReference type="EC" id="3.6.1.56" evidence="14"/>
<keyword evidence="6" id="KW-0479">Metal-binding</keyword>
<comment type="catalytic activity">
    <reaction evidence="10">
        <text>8-oxo-dATP + H2O = 8-oxo-dAMP + diphosphate + H(+)</text>
        <dbReference type="Rhea" id="RHEA:65396"/>
        <dbReference type="ChEBI" id="CHEBI:15377"/>
        <dbReference type="ChEBI" id="CHEBI:15378"/>
        <dbReference type="ChEBI" id="CHEBI:33019"/>
        <dbReference type="ChEBI" id="CHEBI:71361"/>
        <dbReference type="ChEBI" id="CHEBI:172871"/>
    </reaction>
    <physiologicalReaction direction="left-to-right" evidence="10">
        <dbReference type="Rhea" id="RHEA:65397"/>
    </physiologicalReaction>
</comment>
<evidence type="ECO:0000256" key="14">
    <source>
        <dbReference type="ARBA" id="ARBA00026103"/>
    </source>
</evidence>
<dbReference type="GO" id="GO:0003723">
    <property type="term" value="F:RNA binding"/>
    <property type="evidence" value="ECO:0007669"/>
    <property type="project" value="UniProtKB-KW"/>
</dbReference>
<dbReference type="PRINTS" id="PR01403">
    <property type="entry name" value="8OXTPHPHTASE"/>
</dbReference>
<keyword evidence="7 25" id="KW-0378">Hydrolase</keyword>
<comment type="catalytic activity">
    <reaction evidence="23">
        <text>N(6)-methyl-dATP + H2O = N(6)-methyl-dAMP + diphosphate + H(+)</text>
        <dbReference type="Rhea" id="RHEA:67604"/>
        <dbReference type="ChEBI" id="CHEBI:15377"/>
        <dbReference type="ChEBI" id="CHEBI:15378"/>
        <dbReference type="ChEBI" id="CHEBI:33019"/>
        <dbReference type="ChEBI" id="CHEBI:169976"/>
        <dbReference type="ChEBI" id="CHEBI:172872"/>
    </reaction>
    <physiologicalReaction direction="left-to-right" evidence="23">
        <dbReference type="Rhea" id="RHEA:67605"/>
    </physiologicalReaction>
</comment>
<evidence type="ECO:0000256" key="23">
    <source>
        <dbReference type="ARBA" id="ARBA00049032"/>
    </source>
</evidence>
<comment type="caution">
    <text evidence="27">The sequence shown here is derived from an EMBL/GenBank/DDBJ whole genome shotgun (WGS) entry which is preliminary data.</text>
</comment>
<dbReference type="GO" id="GO:0042262">
    <property type="term" value="P:DNA protection"/>
    <property type="evidence" value="ECO:0007669"/>
    <property type="project" value="InterPro"/>
</dbReference>
<reference evidence="27 28" key="1">
    <citation type="journal article" date="2016" name="Nat. Commun.">
        <title>Thousands of microbial genomes shed light on interconnected biogeochemical processes in an aquifer system.</title>
        <authorList>
            <person name="Anantharaman K."/>
            <person name="Brown C.T."/>
            <person name="Hug L.A."/>
            <person name="Sharon I."/>
            <person name="Castelle C.J."/>
            <person name="Probst A.J."/>
            <person name="Thomas B.C."/>
            <person name="Singh A."/>
            <person name="Wilkins M.J."/>
            <person name="Karaoz U."/>
            <person name="Brodie E.L."/>
            <person name="Williams K.H."/>
            <person name="Hubbard S.S."/>
            <person name="Banfield J.F."/>
        </authorList>
    </citation>
    <scope>NUCLEOTIDE SEQUENCE [LARGE SCALE GENOMIC DNA]</scope>
</reference>
<name>A0A1G1YCC6_9BACT</name>
<comment type="catalytic activity">
    <reaction evidence="11">
        <text>2-oxo-dATP + H2O = 2-oxo-dAMP + diphosphate + H(+)</text>
        <dbReference type="Rhea" id="RHEA:31583"/>
        <dbReference type="ChEBI" id="CHEBI:15377"/>
        <dbReference type="ChEBI" id="CHEBI:15378"/>
        <dbReference type="ChEBI" id="CHEBI:33019"/>
        <dbReference type="ChEBI" id="CHEBI:63212"/>
        <dbReference type="ChEBI" id="CHEBI:77897"/>
        <dbReference type="EC" id="3.6.1.56"/>
    </reaction>
    <physiologicalReaction direction="left-to-right" evidence="11">
        <dbReference type="Rhea" id="RHEA:31584"/>
    </physiologicalReaction>
</comment>
<dbReference type="PRINTS" id="PR00502">
    <property type="entry name" value="NUDIXFAMILY"/>
</dbReference>
<gene>
    <name evidence="27" type="ORF">A3J59_00110</name>
</gene>
<comment type="function">
    <text evidence="24">Oxidized purine nucleoside triphosphate hydrolase which is a prominent sanitizer of the oxidized nucleotide pool. Catalyzes the hydrolysis of 2-oxo-dATP (2-hydroxy-dATP) into 2-oxo-dAMP. Also has a significant hydrolase activity toward 2-oxo-ATP, 8-oxo-dGTP and 8-oxo-dATP. Through the hydrolysis of oxidized purine nucleoside triphosphates, prevents their incorporation into DNA and the subsequent transversions A:T to C:G and G:C to T:A. Also catalyzes the hydrolysis of methylated purine nucleoside triphosphate preventing their integration into DNA. Through this antimutagenic activity protects cells from oxidative stress.</text>
</comment>
<evidence type="ECO:0000256" key="20">
    <source>
        <dbReference type="ARBA" id="ARBA00032071"/>
    </source>
</evidence>
<organism evidence="27 28">
    <name type="scientific">Candidatus Buchananbacteria bacterium RIFCSPHIGHO2_02_FULL_56_16</name>
    <dbReference type="NCBI Taxonomy" id="1797542"/>
    <lineage>
        <taxon>Bacteria</taxon>
        <taxon>Candidatus Buchananiibacteriota</taxon>
    </lineage>
</organism>
<evidence type="ECO:0000256" key="8">
    <source>
        <dbReference type="ARBA" id="ARBA00022842"/>
    </source>
</evidence>
<comment type="catalytic activity">
    <reaction evidence="22">
        <text>O(6)-methyl-dGTP + H2O = O(6)-methyl-dGMP + diphosphate + H(+)</text>
        <dbReference type="Rhea" id="RHEA:67600"/>
        <dbReference type="ChEBI" id="CHEBI:15377"/>
        <dbReference type="ChEBI" id="CHEBI:15378"/>
        <dbReference type="ChEBI" id="CHEBI:33019"/>
        <dbReference type="ChEBI" id="CHEBI:169974"/>
        <dbReference type="ChEBI" id="CHEBI:169975"/>
    </reaction>
    <physiologicalReaction direction="left-to-right" evidence="22">
        <dbReference type="Rhea" id="RHEA:67601"/>
    </physiologicalReaction>
</comment>
<dbReference type="SUPFAM" id="SSF55811">
    <property type="entry name" value="Nudix"/>
    <property type="match status" value="1"/>
</dbReference>
<dbReference type="STRING" id="1797542.A3J59_00110"/>
<dbReference type="GO" id="GO:0005737">
    <property type="term" value="C:cytoplasm"/>
    <property type="evidence" value="ECO:0007669"/>
    <property type="project" value="UniProtKB-SubCell"/>
</dbReference>
<dbReference type="Gene3D" id="3.90.79.10">
    <property type="entry name" value="Nucleoside Triphosphate Pyrophosphohydrolase"/>
    <property type="match status" value="1"/>
</dbReference>
<evidence type="ECO:0000256" key="5">
    <source>
        <dbReference type="ARBA" id="ARBA00022490"/>
    </source>
</evidence>
<keyword evidence="9" id="KW-0694">RNA-binding</keyword>
<keyword evidence="8" id="KW-0460">Magnesium</keyword>
<evidence type="ECO:0000313" key="27">
    <source>
        <dbReference type="EMBL" id="OGY50005.1"/>
    </source>
</evidence>
<evidence type="ECO:0000256" key="12">
    <source>
        <dbReference type="ARBA" id="ARBA00024486"/>
    </source>
</evidence>
<evidence type="ECO:0000256" key="22">
    <source>
        <dbReference type="ARBA" id="ARBA00048894"/>
    </source>
</evidence>
<dbReference type="CDD" id="cd03427">
    <property type="entry name" value="NUDIX_MTH1_Nudt1"/>
    <property type="match status" value="1"/>
</dbReference>
<protein>
    <recommendedName>
        <fullName evidence="15">Oxidized purine nucleoside triphosphate hydrolase</fullName>
        <ecNumber evidence="14">3.6.1.56</ecNumber>
    </recommendedName>
    <alternativeName>
        <fullName evidence="19">2-hydroxy-dATP diphosphatase</fullName>
    </alternativeName>
    <alternativeName>
        <fullName evidence="18">7,8-dihydro-8-oxoguanine triphosphatase</fullName>
    </alternativeName>
    <alternativeName>
        <fullName evidence="17">8-oxo-dGTPase</fullName>
    </alternativeName>
    <alternativeName>
        <fullName evidence="20">Methylated purine nucleoside triphosphate hydrolase</fullName>
    </alternativeName>
    <alternativeName>
        <fullName evidence="16">Nucleoside diphosphate-linked moiety X motif 1</fullName>
    </alternativeName>
</protein>
<dbReference type="AlphaFoldDB" id="A0A1G1YCC6"/>
<evidence type="ECO:0000256" key="24">
    <source>
        <dbReference type="ARBA" id="ARBA00053094"/>
    </source>
</evidence>
<dbReference type="InterPro" id="IPR003563">
    <property type="entry name" value="8ODP"/>
</dbReference>
<evidence type="ECO:0000256" key="4">
    <source>
        <dbReference type="ARBA" id="ARBA00011245"/>
    </source>
</evidence>
<comment type="subunit">
    <text evidence="4">Monomer.</text>
</comment>
<keyword evidence="5" id="KW-0963">Cytoplasm</keyword>
<dbReference type="Pfam" id="PF00293">
    <property type="entry name" value="NUDIX"/>
    <property type="match status" value="1"/>
</dbReference>
<evidence type="ECO:0000256" key="16">
    <source>
        <dbReference type="ARBA" id="ARBA00029673"/>
    </source>
</evidence>
<dbReference type="PROSITE" id="PS00893">
    <property type="entry name" value="NUDIX_BOX"/>
    <property type="match status" value="1"/>
</dbReference>
<evidence type="ECO:0000256" key="6">
    <source>
        <dbReference type="ARBA" id="ARBA00022723"/>
    </source>
</evidence>
<dbReference type="InterPro" id="IPR015797">
    <property type="entry name" value="NUDIX_hydrolase-like_dom_sf"/>
</dbReference>
<evidence type="ECO:0000256" key="15">
    <source>
        <dbReference type="ARBA" id="ARBA00026218"/>
    </source>
</evidence>
<dbReference type="GO" id="GO:0008828">
    <property type="term" value="F:dATP diphosphatase activity"/>
    <property type="evidence" value="ECO:0007669"/>
    <property type="project" value="UniProtKB-EC"/>
</dbReference>
<evidence type="ECO:0000256" key="1">
    <source>
        <dbReference type="ARBA" id="ARBA00001946"/>
    </source>
</evidence>
<evidence type="ECO:0000256" key="9">
    <source>
        <dbReference type="ARBA" id="ARBA00022884"/>
    </source>
</evidence>
<comment type="subcellular location">
    <subcellularLocation>
        <location evidence="2">Cytoplasm</location>
    </subcellularLocation>
</comment>
<dbReference type="InterPro" id="IPR000086">
    <property type="entry name" value="NUDIX_hydrolase_dom"/>
</dbReference>
<sequence>MKKVLTLCVVHTAGQILLGMKKKGFGAGRWNGFGGKVEAGETIEAAAKRETFEEVGLVAEQLDPFGVLEFSFQQNNETLEVHVFRVLAYRGQPQESDEMAPRWFALNEIPFDKMWADDWYGLPLLLAGKKFRGSFRFSSDDELIETSLIEN</sequence>
<comment type="cofactor">
    <cofactor evidence="1">
        <name>Mg(2+)</name>
        <dbReference type="ChEBI" id="CHEBI:18420"/>
    </cofactor>
</comment>
<comment type="catalytic activity">
    <reaction evidence="13">
        <text>2-oxo-ATP + H2O = 2-oxo-AMP + diphosphate + H(+)</text>
        <dbReference type="Rhea" id="RHEA:67392"/>
        <dbReference type="ChEBI" id="CHEBI:15377"/>
        <dbReference type="ChEBI" id="CHEBI:15378"/>
        <dbReference type="ChEBI" id="CHEBI:33019"/>
        <dbReference type="ChEBI" id="CHEBI:71395"/>
        <dbReference type="ChEBI" id="CHEBI:172878"/>
    </reaction>
    <physiologicalReaction direction="left-to-right" evidence="13">
        <dbReference type="Rhea" id="RHEA:67393"/>
    </physiologicalReaction>
</comment>
<dbReference type="PROSITE" id="PS51462">
    <property type="entry name" value="NUDIX"/>
    <property type="match status" value="1"/>
</dbReference>
<comment type="catalytic activity">
    <reaction evidence="12">
        <text>8-oxo-dGTP + H2O = 8-oxo-dGMP + diphosphate + H(+)</text>
        <dbReference type="Rhea" id="RHEA:31575"/>
        <dbReference type="ChEBI" id="CHEBI:15377"/>
        <dbReference type="ChEBI" id="CHEBI:15378"/>
        <dbReference type="ChEBI" id="CHEBI:33019"/>
        <dbReference type="ChEBI" id="CHEBI:63224"/>
        <dbReference type="ChEBI" id="CHEBI:77896"/>
    </reaction>
    <physiologicalReaction direction="left-to-right" evidence="12">
        <dbReference type="Rhea" id="RHEA:31576"/>
    </physiologicalReaction>
</comment>
<proteinExistence type="inferred from homology"/>
<dbReference type="InterPro" id="IPR020476">
    <property type="entry name" value="Nudix_hydrolase"/>
</dbReference>
<dbReference type="EMBL" id="MHIL01000037">
    <property type="protein sequence ID" value="OGY50005.1"/>
    <property type="molecule type" value="Genomic_DNA"/>
</dbReference>
<evidence type="ECO:0000256" key="10">
    <source>
        <dbReference type="ARBA" id="ARBA00024448"/>
    </source>
</evidence>
<dbReference type="GO" id="GO:0008413">
    <property type="term" value="F:8-oxo-7,8-dihydroguanosine triphosphate pyrophosphatase activity"/>
    <property type="evidence" value="ECO:0007669"/>
    <property type="project" value="InterPro"/>
</dbReference>
<evidence type="ECO:0000256" key="2">
    <source>
        <dbReference type="ARBA" id="ARBA00004496"/>
    </source>
</evidence>
<comment type="catalytic activity">
    <reaction evidence="21">
        <text>N(6)-methyl-ATP + H2O = N(6)-methyl-AMP + diphosphate + H(+)</text>
        <dbReference type="Rhea" id="RHEA:67608"/>
        <dbReference type="ChEBI" id="CHEBI:15377"/>
        <dbReference type="ChEBI" id="CHEBI:15378"/>
        <dbReference type="ChEBI" id="CHEBI:33019"/>
        <dbReference type="ChEBI" id="CHEBI:144842"/>
        <dbReference type="ChEBI" id="CHEBI:172873"/>
    </reaction>
    <physiologicalReaction direction="left-to-right" evidence="21">
        <dbReference type="Rhea" id="RHEA:67609"/>
    </physiologicalReaction>
</comment>